<feature type="region of interest" description="Disordered" evidence="1">
    <location>
        <begin position="80"/>
        <end position="109"/>
    </location>
</feature>
<keyword evidence="3" id="KW-1185">Reference proteome</keyword>
<organism evidence="2 3">
    <name type="scientific">Dorcoceras hygrometricum</name>
    <dbReference type="NCBI Taxonomy" id="472368"/>
    <lineage>
        <taxon>Eukaryota</taxon>
        <taxon>Viridiplantae</taxon>
        <taxon>Streptophyta</taxon>
        <taxon>Embryophyta</taxon>
        <taxon>Tracheophyta</taxon>
        <taxon>Spermatophyta</taxon>
        <taxon>Magnoliopsida</taxon>
        <taxon>eudicotyledons</taxon>
        <taxon>Gunneridae</taxon>
        <taxon>Pentapetalae</taxon>
        <taxon>asterids</taxon>
        <taxon>lamiids</taxon>
        <taxon>Lamiales</taxon>
        <taxon>Gesneriaceae</taxon>
        <taxon>Didymocarpoideae</taxon>
        <taxon>Trichosporeae</taxon>
        <taxon>Loxocarpinae</taxon>
        <taxon>Dorcoceras</taxon>
    </lineage>
</organism>
<dbReference type="EMBL" id="KV003215">
    <property type="protein sequence ID" value="KZV36788.1"/>
    <property type="molecule type" value="Genomic_DNA"/>
</dbReference>
<proteinExistence type="predicted"/>
<protein>
    <submittedName>
        <fullName evidence="2">Uncharacterized protein</fullName>
    </submittedName>
</protein>
<evidence type="ECO:0000313" key="2">
    <source>
        <dbReference type="EMBL" id="KZV36788.1"/>
    </source>
</evidence>
<dbReference type="Proteomes" id="UP000250235">
    <property type="component" value="Unassembled WGS sequence"/>
</dbReference>
<evidence type="ECO:0000256" key="1">
    <source>
        <dbReference type="SAM" id="MobiDB-lite"/>
    </source>
</evidence>
<dbReference type="AlphaFoldDB" id="A0A2Z7BT09"/>
<feature type="region of interest" description="Disordered" evidence="1">
    <location>
        <begin position="1"/>
        <end position="23"/>
    </location>
</feature>
<name>A0A2Z7BT09_9LAMI</name>
<gene>
    <name evidence="2" type="ORF">F511_12284</name>
</gene>
<accession>A0A2Z7BT09</accession>
<evidence type="ECO:0000313" key="3">
    <source>
        <dbReference type="Proteomes" id="UP000250235"/>
    </source>
</evidence>
<reference evidence="2 3" key="1">
    <citation type="journal article" date="2015" name="Proc. Natl. Acad. Sci. U.S.A.">
        <title>The resurrection genome of Boea hygrometrica: A blueprint for survival of dehydration.</title>
        <authorList>
            <person name="Xiao L."/>
            <person name="Yang G."/>
            <person name="Zhang L."/>
            <person name="Yang X."/>
            <person name="Zhao S."/>
            <person name="Ji Z."/>
            <person name="Zhou Q."/>
            <person name="Hu M."/>
            <person name="Wang Y."/>
            <person name="Chen M."/>
            <person name="Xu Y."/>
            <person name="Jin H."/>
            <person name="Xiao X."/>
            <person name="Hu G."/>
            <person name="Bao F."/>
            <person name="Hu Y."/>
            <person name="Wan P."/>
            <person name="Li L."/>
            <person name="Deng X."/>
            <person name="Kuang T."/>
            <person name="Xiang C."/>
            <person name="Zhu J.K."/>
            <person name="Oliver M.J."/>
            <person name="He Y."/>
        </authorList>
    </citation>
    <scope>NUCLEOTIDE SEQUENCE [LARGE SCALE GENOMIC DNA]</scope>
    <source>
        <strain evidence="3">cv. XS01</strain>
    </source>
</reference>
<sequence>MLGRNIARASRGQHAPSRNQRPSCAAASIIASASLRPAQHLAVPRAASARPARTAVLNVAQRFALPAAYCRAAMRRAASKRVGHQRASAARRCGGRYRQSGPRPETGFLRQPALEGLTRSARTDSPRQDWSETIFRRREAAVATHGGGGL</sequence>